<dbReference type="STRING" id="29354.IO98_04855"/>
<name>A0A084JQ57_9FIRM</name>
<dbReference type="GO" id="GO:0046872">
    <property type="term" value="F:metal ion binding"/>
    <property type="evidence" value="ECO:0007669"/>
    <property type="project" value="InterPro"/>
</dbReference>
<dbReference type="GO" id="GO:0004619">
    <property type="term" value="F:phosphoglycerate mutase activity"/>
    <property type="evidence" value="ECO:0007669"/>
    <property type="project" value="UniProtKB-EC"/>
</dbReference>
<dbReference type="InterPro" id="IPR004456">
    <property type="entry name" value="Pglycerate_mutase_ApgM"/>
</dbReference>
<dbReference type="InterPro" id="IPR006124">
    <property type="entry name" value="Metalloenzyme"/>
</dbReference>
<evidence type="ECO:0000256" key="2">
    <source>
        <dbReference type="ARBA" id="ARBA00002315"/>
    </source>
</evidence>
<organism evidence="8 9">
    <name type="scientific">Lacrimispora celerecrescens</name>
    <dbReference type="NCBI Taxonomy" id="29354"/>
    <lineage>
        <taxon>Bacteria</taxon>
        <taxon>Bacillati</taxon>
        <taxon>Bacillota</taxon>
        <taxon>Clostridia</taxon>
        <taxon>Lachnospirales</taxon>
        <taxon>Lachnospiraceae</taxon>
        <taxon>Lacrimispora</taxon>
    </lineage>
</organism>
<keyword evidence="6" id="KW-0413">Isomerase</keyword>
<gene>
    <name evidence="8" type="ORF">IO98_04855</name>
</gene>
<dbReference type="EMBL" id="JPME01000007">
    <property type="protein sequence ID" value="KEZ91091.1"/>
    <property type="molecule type" value="Genomic_DNA"/>
</dbReference>
<dbReference type="AlphaFoldDB" id="A0A084JQ57"/>
<reference evidence="8 9" key="1">
    <citation type="submission" date="2014-07" db="EMBL/GenBank/DDBJ databases">
        <title>Draft genome of Clostridium celerecrescens 152B isolated from sediments associated with methane hydrate from Krishna Godavari basin.</title>
        <authorList>
            <person name="Honkalas V.S."/>
            <person name="Dabir A.P."/>
            <person name="Arora P."/>
            <person name="Dhakephalkar P.K."/>
        </authorList>
    </citation>
    <scope>NUCLEOTIDE SEQUENCE [LARGE SCALE GENOMIC DNA]</scope>
    <source>
        <strain evidence="8 9">152B</strain>
    </source>
</reference>
<dbReference type="GO" id="GO:0006096">
    <property type="term" value="P:glycolytic process"/>
    <property type="evidence" value="ECO:0007669"/>
    <property type="project" value="UniProtKB-KW"/>
</dbReference>
<evidence type="ECO:0000259" key="7">
    <source>
        <dbReference type="Pfam" id="PF01676"/>
    </source>
</evidence>
<dbReference type="Gene3D" id="3.40.720.10">
    <property type="entry name" value="Alkaline Phosphatase, subunit A"/>
    <property type="match status" value="1"/>
</dbReference>
<proteinExistence type="inferred from homology"/>
<accession>A0A084JQ57</accession>
<dbReference type="SUPFAM" id="SSF53649">
    <property type="entry name" value="Alkaline phosphatase-like"/>
    <property type="match status" value="1"/>
</dbReference>
<dbReference type="InterPro" id="IPR017850">
    <property type="entry name" value="Alkaline_phosphatase_core_sf"/>
</dbReference>
<protein>
    <submittedName>
        <fullName evidence="8">Phosphoglycerate mutase</fullName>
    </submittedName>
</protein>
<evidence type="ECO:0000256" key="1">
    <source>
        <dbReference type="ARBA" id="ARBA00000370"/>
    </source>
</evidence>
<evidence type="ECO:0000313" key="9">
    <source>
        <dbReference type="Proteomes" id="UP000028525"/>
    </source>
</evidence>
<sequence length="417" mass="45224">MRKRQGILIISDGLGDRPIKALGGLTPLEYANTPNLDRLAREGCTGNVYPIAPGIPVGTDVGHMEIFGCDSNKYYPGRGPLEALSGGIEIREGDVAFRGNFGTIDEEYTVIDRRAGRIQDGTRELAEALSGMKLKDGTTVLVKELTQHRVAVVLRGKELSAAIVPTDVGTANEGAKLVIPCPEDPACKEAAKTAENLWEFTLNAMEILKNHPVNQERVRNGLLPANVIITRGPGQLSTIPSTARQLGIRALCIAGDITVGGIARLVGFDYYVQDSFTGGFNTDIMGKARKAVDSIKEGYDWVIVHIKGTDLAGHDNQPLEKVRIIEEIDGMAGYIMDHISGEQCYIAFTADHSTPCEARDHTGDGVPTIIWGGDVRRDKTEKAGETFFMEGALQNLKARDIFTIQMDLMGFTKKRGA</sequence>
<dbReference type="PANTHER" id="PTHR31209">
    <property type="entry name" value="COFACTOR-INDEPENDENT PHOSPHOGLYCERATE MUTASE"/>
    <property type="match status" value="1"/>
</dbReference>
<dbReference type="NCBIfam" id="TIGR00306">
    <property type="entry name" value="apgM"/>
    <property type="match status" value="1"/>
</dbReference>
<dbReference type="PIRSF" id="PIRSF006392">
    <property type="entry name" value="IPGAM_arch"/>
    <property type="match status" value="1"/>
</dbReference>
<comment type="function">
    <text evidence="2">Catalyzes the interconversion of 2-phosphoglycerate and 3-phosphoglycerate.</text>
</comment>
<dbReference type="OrthoDB" id="9804453at2"/>
<dbReference type="Proteomes" id="UP000028525">
    <property type="component" value="Unassembled WGS sequence"/>
</dbReference>
<feature type="domain" description="Metalloenzyme" evidence="7">
    <location>
        <begin position="6"/>
        <end position="407"/>
    </location>
</feature>
<comment type="pathway">
    <text evidence="3">Carbohydrate degradation.</text>
</comment>
<comment type="caution">
    <text evidence="8">The sequence shown here is derived from an EMBL/GenBank/DDBJ whole genome shotgun (WGS) entry which is preliminary data.</text>
</comment>
<evidence type="ECO:0000256" key="4">
    <source>
        <dbReference type="ARBA" id="ARBA00005524"/>
    </source>
</evidence>
<evidence type="ECO:0000256" key="3">
    <source>
        <dbReference type="ARBA" id="ARBA00004921"/>
    </source>
</evidence>
<keyword evidence="9" id="KW-1185">Reference proteome</keyword>
<keyword evidence="5" id="KW-0324">Glycolysis</keyword>
<comment type="similarity">
    <text evidence="4">Belongs to the BPG-independent phosphoglycerate mutase family. A-PGAM subfamily.</text>
</comment>
<comment type="catalytic activity">
    <reaction evidence="1">
        <text>(2R)-2-phosphoglycerate = (2R)-3-phosphoglycerate</text>
        <dbReference type="Rhea" id="RHEA:15901"/>
        <dbReference type="ChEBI" id="CHEBI:58272"/>
        <dbReference type="ChEBI" id="CHEBI:58289"/>
        <dbReference type="EC" id="5.4.2.12"/>
    </reaction>
</comment>
<dbReference type="InterPro" id="IPR042253">
    <property type="entry name" value="Pglycerate_mutase_ApgM_sf"/>
</dbReference>
<dbReference type="Pfam" id="PF01676">
    <property type="entry name" value="Metalloenzyme"/>
    <property type="match status" value="1"/>
</dbReference>
<evidence type="ECO:0000256" key="6">
    <source>
        <dbReference type="ARBA" id="ARBA00023235"/>
    </source>
</evidence>
<dbReference type="PANTHER" id="PTHR31209:SF0">
    <property type="entry name" value="METALLOENZYME DOMAIN-CONTAINING PROTEIN"/>
    <property type="match status" value="1"/>
</dbReference>
<evidence type="ECO:0000256" key="5">
    <source>
        <dbReference type="ARBA" id="ARBA00023152"/>
    </source>
</evidence>
<dbReference type="Pfam" id="PF10143">
    <property type="entry name" value="PhosphMutase"/>
    <property type="match status" value="1"/>
</dbReference>
<evidence type="ECO:0000313" key="8">
    <source>
        <dbReference type="EMBL" id="KEZ91091.1"/>
    </source>
</evidence>
<dbReference type="Gene3D" id="3.30.70.2130">
    <property type="entry name" value="Metalloenzyme domain"/>
    <property type="match status" value="1"/>
</dbReference>
<dbReference type="CDD" id="cd16011">
    <property type="entry name" value="iPGM_like"/>
    <property type="match status" value="1"/>
</dbReference>
<dbReference type="RefSeq" id="WP_038278485.1">
    <property type="nucleotide sequence ID" value="NZ_JPME01000007.1"/>
</dbReference>